<reference evidence="1 2" key="1">
    <citation type="submission" date="2020-03" db="EMBL/GenBank/DDBJ databases">
        <title>Complete genome of Arcanobacterium buesumensis sp. nov. strain 2701.</title>
        <authorList>
            <person name="Borowiak M."/>
            <person name="Alssahen M."/>
            <person name="Laemmler C."/>
            <person name="Malorny B."/>
            <person name="Hassan A."/>
            <person name="Prenger-Berninghoff E."/>
            <person name="Ploetz M."/>
            <person name="Abdulmawjood A."/>
        </authorList>
    </citation>
    <scope>NUCLEOTIDE SEQUENCE [LARGE SCALE GENOMIC DNA]</scope>
    <source>
        <strain evidence="1 2">2701</strain>
    </source>
</reference>
<dbReference type="InterPro" id="IPR029058">
    <property type="entry name" value="AB_hydrolase_fold"/>
</dbReference>
<dbReference type="RefSeq" id="WP_168918357.1">
    <property type="nucleotide sequence ID" value="NZ_CP050804.1"/>
</dbReference>
<proteinExistence type="predicted"/>
<evidence type="ECO:0000313" key="1">
    <source>
        <dbReference type="EMBL" id="QJC22435.1"/>
    </source>
</evidence>
<gene>
    <name evidence="1" type="ORF">HC352_07905</name>
</gene>
<evidence type="ECO:0000313" key="2">
    <source>
        <dbReference type="Proteomes" id="UP000502298"/>
    </source>
</evidence>
<protein>
    <submittedName>
        <fullName evidence="1">Uncharacterized protein</fullName>
    </submittedName>
</protein>
<organism evidence="1 2">
    <name type="scientific">Arcanobacterium buesumense</name>
    <dbReference type="NCBI Taxonomy" id="2722751"/>
    <lineage>
        <taxon>Bacteria</taxon>
        <taxon>Bacillati</taxon>
        <taxon>Actinomycetota</taxon>
        <taxon>Actinomycetes</taxon>
        <taxon>Actinomycetales</taxon>
        <taxon>Actinomycetaceae</taxon>
        <taxon>Arcanobacterium</taxon>
    </lineage>
</organism>
<accession>A0A6H2EMY0</accession>
<dbReference type="Proteomes" id="UP000502298">
    <property type="component" value="Chromosome"/>
</dbReference>
<dbReference type="KEGG" id="arca:HC352_07905"/>
<dbReference type="SUPFAM" id="SSF53474">
    <property type="entry name" value="alpha/beta-Hydrolases"/>
    <property type="match status" value="1"/>
</dbReference>
<dbReference type="AlphaFoldDB" id="A0A6H2EMY0"/>
<keyword evidence="2" id="KW-1185">Reference proteome</keyword>
<dbReference type="Gene3D" id="3.40.50.1820">
    <property type="entry name" value="alpha/beta hydrolase"/>
    <property type="match status" value="1"/>
</dbReference>
<dbReference type="EMBL" id="CP050804">
    <property type="protein sequence ID" value="QJC22435.1"/>
    <property type="molecule type" value="Genomic_DNA"/>
</dbReference>
<name>A0A6H2EMY0_9ACTO</name>
<sequence length="149" mass="16771">MTTVVFLHAPGKSPFGWQDIADHLPPAWAVAAPQLNDCTDITMVCQRIEHDAREVSDEPIVLVTEGLSVIAAQEYRQRFAERVQRIIAIQPRYTLPLAQRLSLRKTPYIATLAKSNHRSDDESSVVQIKPEDTQYPAQTAAAVYRVMMK</sequence>